<dbReference type="Pfam" id="PF25872">
    <property type="entry name" value="HTH_77"/>
    <property type="match status" value="1"/>
</dbReference>
<dbReference type="OrthoDB" id="4473689at2"/>
<dbReference type="GO" id="GO:0006355">
    <property type="term" value="P:regulation of DNA-templated transcription"/>
    <property type="evidence" value="ECO:0007669"/>
    <property type="project" value="InterPro"/>
</dbReference>
<gene>
    <name evidence="4" type="ORF">ANI02nite_18590</name>
</gene>
<reference evidence="4 5" key="1">
    <citation type="submission" date="2019-07" db="EMBL/GenBank/DDBJ databases">
        <title>Whole genome shotgun sequence of Acetobacter nitrogenifigens NBRC 105050.</title>
        <authorList>
            <person name="Hosoyama A."/>
            <person name="Uohara A."/>
            <person name="Ohji S."/>
            <person name="Ichikawa N."/>
        </authorList>
    </citation>
    <scope>NUCLEOTIDE SEQUENCE [LARGE SCALE GENOMIC DNA]</scope>
    <source>
        <strain evidence="4 5">NBRC 105050</strain>
    </source>
</reference>
<evidence type="ECO:0000256" key="2">
    <source>
        <dbReference type="PROSITE-ProRule" id="PRU01091"/>
    </source>
</evidence>
<dbReference type="Gene3D" id="3.40.50.300">
    <property type="entry name" value="P-loop containing nucleotide triphosphate hydrolases"/>
    <property type="match status" value="2"/>
</dbReference>
<feature type="domain" description="OmpR/PhoB-type" evidence="3">
    <location>
        <begin position="15"/>
        <end position="113"/>
    </location>
</feature>
<comment type="caution">
    <text evidence="4">The sequence shown here is derived from an EMBL/GenBank/DDBJ whole genome shotgun (WGS) entry which is preliminary data.</text>
</comment>
<dbReference type="RefSeq" id="WP_051292095.1">
    <property type="nucleotide sequence ID" value="NZ_AUBI01000004.1"/>
</dbReference>
<dbReference type="GO" id="GO:0000160">
    <property type="term" value="P:phosphorelay signal transduction system"/>
    <property type="evidence" value="ECO:0007669"/>
    <property type="project" value="InterPro"/>
</dbReference>
<dbReference type="InterPro" id="IPR049945">
    <property type="entry name" value="AAA_22"/>
</dbReference>
<dbReference type="PROSITE" id="PS51755">
    <property type="entry name" value="OMPR_PHOB"/>
    <property type="match status" value="2"/>
</dbReference>
<dbReference type="EMBL" id="BJYF01000009">
    <property type="protein sequence ID" value="GEN59975.1"/>
    <property type="molecule type" value="Genomic_DNA"/>
</dbReference>
<dbReference type="Proteomes" id="UP000321635">
    <property type="component" value="Unassembled WGS sequence"/>
</dbReference>
<dbReference type="SMART" id="SM00862">
    <property type="entry name" value="Trans_reg_C"/>
    <property type="match status" value="2"/>
</dbReference>
<feature type="domain" description="OmpR/PhoB-type" evidence="3">
    <location>
        <begin position="603"/>
        <end position="701"/>
    </location>
</feature>
<dbReference type="PANTHER" id="PTHR47691:SF3">
    <property type="entry name" value="HTH-TYPE TRANSCRIPTIONAL REGULATOR RV0890C-RELATED"/>
    <property type="match status" value="1"/>
</dbReference>
<dbReference type="Pfam" id="PF00486">
    <property type="entry name" value="Trans_reg_C"/>
    <property type="match status" value="2"/>
</dbReference>
<evidence type="ECO:0000313" key="4">
    <source>
        <dbReference type="EMBL" id="GEN59975.1"/>
    </source>
</evidence>
<dbReference type="Gene3D" id="1.10.10.10">
    <property type="entry name" value="Winged helix-like DNA-binding domain superfamily/Winged helix DNA-binding domain"/>
    <property type="match status" value="2"/>
</dbReference>
<dbReference type="InterPro" id="IPR027417">
    <property type="entry name" value="P-loop_NTPase"/>
</dbReference>
<protein>
    <recommendedName>
        <fullName evidence="3">OmpR/PhoB-type domain-containing protein</fullName>
    </recommendedName>
</protein>
<feature type="DNA-binding region" description="OmpR/PhoB-type" evidence="2">
    <location>
        <begin position="15"/>
        <end position="113"/>
    </location>
</feature>
<dbReference type="AlphaFoldDB" id="A0A511XAM4"/>
<dbReference type="GO" id="GO:0016887">
    <property type="term" value="F:ATP hydrolysis activity"/>
    <property type="evidence" value="ECO:0007669"/>
    <property type="project" value="InterPro"/>
</dbReference>
<feature type="DNA-binding region" description="OmpR/PhoB-type" evidence="2">
    <location>
        <begin position="603"/>
        <end position="701"/>
    </location>
</feature>
<keyword evidence="1 2" id="KW-0238">DNA-binding</keyword>
<dbReference type="PRINTS" id="PR00364">
    <property type="entry name" value="DISEASERSIST"/>
</dbReference>
<dbReference type="GO" id="GO:0003677">
    <property type="term" value="F:DNA binding"/>
    <property type="evidence" value="ECO:0007669"/>
    <property type="project" value="UniProtKB-UniRule"/>
</dbReference>
<accession>A0A511XAM4</accession>
<dbReference type="SUPFAM" id="SSF52540">
    <property type="entry name" value="P-loop containing nucleoside triphosphate hydrolases"/>
    <property type="match status" value="2"/>
</dbReference>
<dbReference type="InterPro" id="IPR036388">
    <property type="entry name" value="WH-like_DNA-bd_sf"/>
</dbReference>
<evidence type="ECO:0000313" key="5">
    <source>
        <dbReference type="Proteomes" id="UP000321635"/>
    </source>
</evidence>
<name>A0A511XAM4_9PROT</name>
<proteinExistence type="predicted"/>
<evidence type="ECO:0000256" key="1">
    <source>
        <dbReference type="ARBA" id="ARBA00023125"/>
    </source>
</evidence>
<dbReference type="PANTHER" id="PTHR47691">
    <property type="entry name" value="REGULATOR-RELATED"/>
    <property type="match status" value="1"/>
</dbReference>
<keyword evidence="5" id="KW-1185">Reference proteome</keyword>
<sequence length="1086" mass="119563">MTDKAEHPRRALLPGWQATFGPFRIVPARKQLLLGERVVQLGGRAYDLLQLLVENAGEFVDKQALFDRAWPNFAIEETSLRTAMTAVRKVLREDGSGRNYIETDPGRGYRLAVDVALDTGTSPLRGLPRPPARVIGRDAVVAALVAEYLQRRLVTIVGPGGIGKTTVALLTASQIANAQRFDAVTFVDFSMLHDPMLVPHVIRSALDHTGKCDDGWDALRAAVAHQSRLLLLDGCETVLPVIRAELPRLLDSAPGLAVLATSREPLSAPGERVWRLAPLSTPAPYAPLTVDEALHYSAVELFVDRARRASSRFELTDTNVVQVASICRRLDGLPLAIELAAGRLDGFDVTEFASELTDYFRLHMPGRSAAPLRHRTLRATLDWSHDALSSRQRILLRRLSIFCGIITAEKVRDVVSDGQLPESEVSTLVESLGAKSLLSAGPDEARGQYIFLGTTRAYALEKLEEAGETNTFALRHARYVADTLRKMAASPEQKGSKWLNFCVQMIDEIGCALDWLASRAHLSKLTLELTLASLPVWTRLGHYTEAINRLRNTNRFTTTLQDLGTSAAIRREFSTHRRAVSMIPHESQAQAAGTAGQLDGQRMTDVTFGPFRLNRSHRQLYCSDKPVRLGDPSYKVLEILVDRPGETIDNLTLIESVWGSLNVDDSNLRHAVAALRRALAKAGCERTYVTTVPRRGYRFCEPVSPSPPTAVRRWTPAPTPDVVGRTDLVADLVEDLRTNRLISVVGAGGMGKTTVAQCVARKTLERGYVDYVAFVDLAPVRTRDDLLGAVLRDLGVSASGDDPWMNLERFLDSRRMLVVVDGCDHVIERVAPIVENILLISSNIRLLCTSREPLRAADEHRWRLKGLPVASEMDGLTAIRAIEFAAVELFVERAKISNPNFQFTNGSAPYVAFICRRLDGCPLAIELAAARMDVFELPALAQLVDSPFLLQMQKCNGASSRHVSLAATLDWSFKALSLKERIVLRRLAVFNGPFTFDAARQVAGFGEVRMIEVSDIVAQLAAKSLVDSDADGVHGRRRLCHTVRIYAGEKLDQSGEREVVARRYEQCDGTNMVASWSATALAGVSP</sequence>
<dbReference type="STRING" id="1120919.GCA_000429165_01575"/>
<dbReference type="InterPro" id="IPR058852">
    <property type="entry name" value="HTH_77"/>
</dbReference>
<dbReference type="SUPFAM" id="SSF46894">
    <property type="entry name" value="C-terminal effector domain of the bipartite response regulators"/>
    <property type="match status" value="2"/>
</dbReference>
<dbReference type="CDD" id="cd00383">
    <property type="entry name" value="trans_reg_C"/>
    <property type="match status" value="1"/>
</dbReference>
<dbReference type="InterPro" id="IPR016032">
    <property type="entry name" value="Sig_transdc_resp-reg_C-effctor"/>
</dbReference>
<evidence type="ECO:0000259" key="3">
    <source>
        <dbReference type="PROSITE" id="PS51755"/>
    </source>
</evidence>
<organism evidence="4 5">
    <name type="scientific">Acetobacter nitrogenifigens DSM 23921 = NBRC 105050</name>
    <dbReference type="NCBI Taxonomy" id="1120919"/>
    <lineage>
        <taxon>Bacteria</taxon>
        <taxon>Pseudomonadati</taxon>
        <taxon>Pseudomonadota</taxon>
        <taxon>Alphaproteobacteria</taxon>
        <taxon>Acetobacterales</taxon>
        <taxon>Acetobacteraceae</taxon>
        <taxon>Acetobacter</taxon>
    </lineage>
</organism>
<dbReference type="Pfam" id="PF13401">
    <property type="entry name" value="AAA_22"/>
    <property type="match status" value="1"/>
</dbReference>
<dbReference type="InterPro" id="IPR001867">
    <property type="entry name" value="OmpR/PhoB-type_DNA-bd"/>
</dbReference>